<proteinExistence type="predicted"/>
<reference evidence="3" key="1">
    <citation type="journal article" date="2019" name="Int. J. Syst. Evol. Microbiol.">
        <title>The Global Catalogue of Microorganisms (GCM) 10K type strain sequencing project: providing services to taxonomists for standard genome sequencing and annotation.</title>
        <authorList>
            <consortium name="The Broad Institute Genomics Platform"/>
            <consortium name="The Broad Institute Genome Sequencing Center for Infectious Disease"/>
            <person name="Wu L."/>
            <person name="Ma J."/>
        </authorList>
    </citation>
    <scope>NUCLEOTIDE SEQUENCE [LARGE SCALE GENOMIC DNA]</scope>
    <source>
        <strain evidence="3">CCUG 53903</strain>
    </source>
</reference>
<evidence type="ECO:0000313" key="3">
    <source>
        <dbReference type="Proteomes" id="UP001596058"/>
    </source>
</evidence>
<comment type="caution">
    <text evidence="2">The sequence shown here is derived from an EMBL/GenBank/DDBJ whole genome shotgun (WGS) entry which is preliminary data.</text>
</comment>
<keyword evidence="3" id="KW-1185">Reference proteome</keyword>
<evidence type="ECO:0000256" key="1">
    <source>
        <dbReference type="SAM" id="MobiDB-lite"/>
    </source>
</evidence>
<dbReference type="Proteomes" id="UP001596058">
    <property type="component" value="Unassembled WGS sequence"/>
</dbReference>
<organism evidence="2 3">
    <name type="scientific">Nonomuraea insulae</name>
    <dbReference type="NCBI Taxonomy" id="1616787"/>
    <lineage>
        <taxon>Bacteria</taxon>
        <taxon>Bacillati</taxon>
        <taxon>Actinomycetota</taxon>
        <taxon>Actinomycetes</taxon>
        <taxon>Streptosporangiales</taxon>
        <taxon>Streptosporangiaceae</taxon>
        <taxon>Nonomuraea</taxon>
    </lineage>
</organism>
<feature type="region of interest" description="Disordered" evidence="1">
    <location>
        <begin position="1"/>
        <end position="21"/>
    </location>
</feature>
<sequence length="73" mass="7111">MRAKRPAGPEALSAASGDPTGALHRIEAVGTRTLIARDGLFTPTGVAAGPDGASYVPGKGTPAGSGEVLRIGG</sequence>
<protein>
    <submittedName>
        <fullName evidence="2">Uncharacterized protein</fullName>
    </submittedName>
</protein>
<gene>
    <name evidence="2" type="ORF">ACFPZ3_37905</name>
</gene>
<feature type="region of interest" description="Disordered" evidence="1">
    <location>
        <begin position="47"/>
        <end position="73"/>
    </location>
</feature>
<dbReference type="RefSeq" id="WP_379519160.1">
    <property type="nucleotide sequence ID" value="NZ_JBHSPA010000047.1"/>
</dbReference>
<dbReference type="EMBL" id="JBHSPA010000047">
    <property type="protein sequence ID" value="MFC5829671.1"/>
    <property type="molecule type" value="Genomic_DNA"/>
</dbReference>
<accession>A0ABW1CXW3</accession>
<evidence type="ECO:0000313" key="2">
    <source>
        <dbReference type="EMBL" id="MFC5829671.1"/>
    </source>
</evidence>
<name>A0ABW1CXW3_9ACTN</name>